<dbReference type="AlphaFoldDB" id="A0A0F9R600"/>
<comment type="caution">
    <text evidence="1">The sequence shown here is derived from an EMBL/GenBank/DDBJ whole genome shotgun (WGS) entry which is preliminary data.</text>
</comment>
<organism evidence="1">
    <name type="scientific">marine sediment metagenome</name>
    <dbReference type="NCBI Taxonomy" id="412755"/>
    <lineage>
        <taxon>unclassified sequences</taxon>
        <taxon>metagenomes</taxon>
        <taxon>ecological metagenomes</taxon>
    </lineage>
</organism>
<evidence type="ECO:0000313" key="1">
    <source>
        <dbReference type="EMBL" id="KKN12838.1"/>
    </source>
</evidence>
<accession>A0A0F9R600</accession>
<proteinExistence type="predicted"/>
<name>A0A0F9R600_9ZZZZ</name>
<dbReference type="EMBL" id="LAZR01003988">
    <property type="protein sequence ID" value="KKN12838.1"/>
    <property type="molecule type" value="Genomic_DNA"/>
</dbReference>
<protein>
    <submittedName>
        <fullName evidence="1">Uncharacterized protein</fullName>
    </submittedName>
</protein>
<sequence length="77" mass="8685">MALIKRTTVYRVIGSVRGTCGHNHRILRRAIECLVFDQAGCQAVGGYSDRCIQASDDNGRKWRALNVGERDEYASWL</sequence>
<reference evidence="1" key="1">
    <citation type="journal article" date="2015" name="Nature">
        <title>Complex archaea that bridge the gap between prokaryotes and eukaryotes.</title>
        <authorList>
            <person name="Spang A."/>
            <person name="Saw J.H."/>
            <person name="Jorgensen S.L."/>
            <person name="Zaremba-Niedzwiedzka K."/>
            <person name="Martijn J."/>
            <person name="Lind A.E."/>
            <person name="van Eijk R."/>
            <person name="Schleper C."/>
            <person name="Guy L."/>
            <person name="Ettema T.J."/>
        </authorList>
    </citation>
    <scope>NUCLEOTIDE SEQUENCE</scope>
</reference>
<gene>
    <name evidence="1" type="ORF">LCGC14_1012490</name>
</gene>